<dbReference type="RefSeq" id="WP_077447925.1">
    <property type="nucleotide sequence ID" value="NZ_FUGD01000049.1"/>
</dbReference>
<keyword evidence="3 12" id="KW-0813">Transport</keyword>
<dbReference type="GO" id="GO:0030964">
    <property type="term" value="C:NADH dehydrogenase complex"/>
    <property type="evidence" value="ECO:0007669"/>
    <property type="project" value="TreeGrafter"/>
</dbReference>
<sequence length="212" mass="22893">MSSAFNWSALAFILAAIGLVVFMLVVPRLLGGRSQGTEKEEVFESGVVGAGNARIRMSAKFYLVAIFFVIFDLEALYLYAYSVSVREVGWIGFATAAVFIGILFVGLVYELKLGAMNWAPSDKRRKKERLTQAPAGFDLASITQFNGIDELHTDPTGKVPAQSSGQVNVSNDIEANKRHLANIDRINVTGNITTADFSQASTPSSSSNKSSS</sequence>
<evidence type="ECO:0000256" key="13">
    <source>
        <dbReference type="RuleBase" id="RU003639"/>
    </source>
</evidence>
<dbReference type="EC" id="7.1.1.-" evidence="12"/>
<evidence type="ECO:0000256" key="5">
    <source>
        <dbReference type="ARBA" id="ARBA00022692"/>
    </source>
</evidence>
<evidence type="ECO:0000256" key="11">
    <source>
        <dbReference type="ARBA" id="ARBA00023136"/>
    </source>
</evidence>
<dbReference type="HAMAP" id="MF_01394">
    <property type="entry name" value="NDH1_NuoA"/>
    <property type="match status" value="1"/>
</dbReference>
<keyword evidence="11 12" id="KW-0472">Membrane</keyword>
<evidence type="ECO:0000256" key="1">
    <source>
        <dbReference type="ARBA" id="ARBA00004141"/>
    </source>
</evidence>
<keyword evidence="5 12" id="KW-0812">Transmembrane</keyword>
<evidence type="ECO:0000256" key="8">
    <source>
        <dbReference type="ARBA" id="ARBA00022989"/>
    </source>
</evidence>
<keyword evidence="9 12" id="KW-0520">NAD</keyword>
<evidence type="ECO:0000256" key="12">
    <source>
        <dbReference type="HAMAP-Rule" id="MF_01394"/>
    </source>
</evidence>
<dbReference type="Gene3D" id="1.20.58.1610">
    <property type="entry name" value="NADH:ubiquinone/plastoquinone oxidoreductase, chain 3"/>
    <property type="match status" value="1"/>
</dbReference>
<dbReference type="EMBL" id="FUGD01000049">
    <property type="protein sequence ID" value="SJM36524.1"/>
    <property type="molecule type" value="Genomic_DNA"/>
</dbReference>
<evidence type="ECO:0000256" key="9">
    <source>
        <dbReference type="ARBA" id="ARBA00023027"/>
    </source>
</evidence>
<dbReference type="OrthoDB" id="9791970at2"/>
<dbReference type="AlphaFoldDB" id="A0A1R4EDG3"/>
<evidence type="ECO:0000313" key="15">
    <source>
        <dbReference type="Proteomes" id="UP000188169"/>
    </source>
</evidence>
<dbReference type="PANTHER" id="PTHR11058">
    <property type="entry name" value="NADH-UBIQUINONE OXIDOREDUCTASE CHAIN 3"/>
    <property type="match status" value="1"/>
</dbReference>
<keyword evidence="6 12" id="KW-0874">Quinone</keyword>
<dbReference type="STRING" id="1945520.A1019T_00485"/>
<dbReference type="InterPro" id="IPR023043">
    <property type="entry name" value="NAD(P)H_OxRDtase_bac/plastid"/>
</dbReference>
<reference evidence="15" key="1">
    <citation type="submission" date="2017-02" db="EMBL/GenBank/DDBJ databases">
        <authorList>
            <person name="Mornico D."/>
        </authorList>
    </citation>
    <scope>NUCLEOTIDE SEQUENCE [LARGE SCALE GENOMIC DNA]</scope>
</reference>
<evidence type="ECO:0000256" key="6">
    <source>
        <dbReference type="ARBA" id="ARBA00022719"/>
    </source>
</evidence>
<feature type="transmembrane region" description="Helical" evidence="12">
    <location>
        <begin position="61"/>
        <end position="82"/>
    </location>
</feature>
<feature type="transmembrane region" description="Helical" evidence="12">
    <location>
        <begin position="6"/>
        <end position="26"/>
    </location>
</feature>
<name>A0A1R4EDG3_9GAMM</name>
<comment type="function">
    <text evidence="12">NDH-1 shuttles electrons from NADH, via FMN and iron-sulfur (Fe-S) centers, to quinones in the respiratory chain. The immediate electron acceptor for the enzyme in this species is believed to be ubiquinone. Couples the redox reaction to proton translocation (for every two electrons transferred, four hydrogen ions are translocated across the cytoplasmic membrane), and thus conserves the redox energy in a proton gradient.</text>
</comment>
<keyword evidence="4 12" id="KW-1003">Cell membrane</keyword>
<protein>
    <recommendedName>
        <fullName evidence="12">NADH-quinone oxidoreductase subunit A</fullName>
        <ecNumber evidence="12">7.1.1.-</ecNumber>
    </recommendedName>
    <alternativeName>
        <fullName evidence="12">NADH dehydrogenase I subunit A</fullName>
    </alternativeName>
    <alternativeName>
        <fullName evidence="12">NDH-1 subunit A</fullName>
    </alternativeName>
    <alternativeName>
        <fullName evidence="12">NUO1</fullName>
    </alternativeName>
</protein>
<evidence type="ECO:0000256" key="3">
    <source>
        <dbReference type="ARBA" id="ARBA00022448"/>
    </source>
</evidence>
<evidence type="ECO:0000256" key="10">
    <source>
        <dbReference type="ARBA" id="ARBA00023075"/>
    </source>
</evidence>
<comment type="catalytic activity">
    <reaction evidence="12 13">
        <text>a quinone + NADH + 5 H(+)(in) = a quinol + NAD(+) + 4 H(+)(out)</text>
        <dbReference type="Rhea" id="RHEA:57888"/>
        <dbReference type="ChEBI" id="CHEBI:15378"/>
        <dbReference type="ChEBI" id="CHEBI:24646"/>
        <dbReference type="ChEBI" id="CHEBI:57540"/>
        <dbReference type="ChEBI" id="CHEBI:57945"/>
        <dbReference type="ChEBI" id="CHEBI:132124"/>
    </reaction>
</comment>
<dbReference type="GO" id="GO:0048038">
    <property type="term" value="F:quinone binding"/>
    <property type="evidence" value="ECO:0007669"/>
    <property type="project" value="UniProtKB-KW"/>
</dbReference>
<gene>
    <name evidence="14" type="primary">ndhC</name>
    <name evidence="12" type="synonym">nuoA</name>
    <name evidence="14" type="ORF">A1019T_00485</name>
</gene>
<dbReference type="GO" id="GO:0050136">
    <property type="term" value="F:NADH dehydrogenase (quinone) (non-electrogenic) activity"/>
    <property type="evidence" value="ECO:0007669"/>
    <property type="project" value="UniProtKB-UniRule"/>
</dbReference>
<dbReference type="InterPro" id="IPR038430">
    <property type="entry name" value="NDAH_ubi_oxred_su3_sf"/>
</dbReference>
<feature type="transmembrane region" description="Helical" evidence="12">
    <location>
        <begin position="88"/>
        <end position="109"/>
    </location>
</feature>
<dbReference type="PANTHER" id="PTHR11058:SF21">
    <property type="entry name" value="NADH-QUINONE OXIDOREDUCTASE SUBUNIT A"/>
    <property type="match status" value="1"/>
</dbReference>
<comment type="subunit">
    <text evidence="12">NDH-1 is composed of 14 different subunits. Subunits NuoA, H, J, K, L, M, N constitute the membrane sector of the complex.</text>
</comment>
<dbReference type="GO" id="GO:0008137">
    <property type="term" value="F:NADH dehydrogenase (ubiquinone) activity"/>
    <property type="evidence" value="ECO:0007669"/>
    <property type="project" value="InterPro"/>
</dbReference>
<dbReference type="Pfam" id="PF00507">
    <property type="entry name" value="Oxidored_q4"/>
    <property type="match status" value="1"/>
</dbReference>
<keyword evidence="7 12" id="KW-1278">Translocase</keyword>
<keyword evidence="14" id="KW-0560">Oxidoreductase</keyword>
<comment type="subcellular location">
    <subcellularLocation>
        <location evidence="12 13">Cell membrane</location>
        <topology evidence="12 13">Multi-pass membrane protein</topology>
    </subcellularLocation>
    <subcellularLocation>
        <location evidence="1">Membrane</location>
        <topology evidence="1">Multi-pass membrane protein</topology>
    </subcellularLocation>
</comment>
<dbReference type="InterPro" id="IPR000440">
    <property type="entry name" value="NADH_UbQ/plastoQ_OxRdtase_su3"/>
</dbReference>
<comment type="similarity">
    <text evidence="2 12 13">Belongs to the complex I subunit 3 family.</text>
</comment>
<proteinExistence type="inferred from homology"/>
<keyword evidence="8 12" id="KW-1133">Transmembrane helix</keyword>
<evidence type="ECO:0000256" key="7">
    <source>
        <dbReference type="ARBA" id="ARBA00022967"/>
    </source>
</evidence>
<accession>A0A1R4EDG3</accession>
<keyword evidence="15" id="KW-1185">Reference proteome</keyword>
<dbReference type="GO" id="GO:0005886">
    <property type="term" value="C:plasma membrane"/>
    <property type="evidence" value="ECO:0007669"/>
    <property type="project" value="UniProtKB-SubCell"/>
</dbReference>
<evidence type="ECO:0000313" key="14">
    <source>
        <dbReference type="EMBL" id="SJM36524.1"/>
    </source>
</evidence>
<evidence type="ECO:0000256" key="4">
    <source>
        <dbReference type="ARBA" id="ARBA00022475"/>
    </source>
</evidence>
<dbReference type="Proteomes" id="UP000188169">
    <property type="component" value="Unassembled WGS sequence"/>
</dbReference>
<evidence type="ECO:0000256" key="2">
    <source>
        <dbReference type="ARBA" id="ARBA00008472"/>
    </source>
</evidence>
<keyword evidence="10 12" id="KW-0830">Ubiquinone</keyword>
<organism evidence="14 15">
    <name type="scientific">Psychrobacter pasteurii</name>
    <dbReference type="NCBI Taxonomy" id="1945520"/>
    <lineage>
        <taxon>Bacteria</taxon>
        <taxon>Pseudomonadati</taxon>
        <taxon>Pseudomonadota</taxon>
        <taxon>Gammaproteobacteria</taxon>
        <taxon>Moraxellales</taxon>
        <taxon>Moraxellaceae</taxon>
        <taxon>Psychrobacter</taxon>
    </lineage>
</organism>